<keyword evidence="6" id="KW-0812">Transmembrane</keyword>
<keyword evidence="8" id="KW-0677">Repeat</keyword>
<evidence type="ECO:0000256" key="4">
    <source>
        <dbReference type="ARBA" id="ARBA00022475"/>
    </source>
</evidence>
<dbReference type="PRINTS" id="PR00019">
    <property type="entry name" value="LEURICHRPT"/>
</dbReference>
<dbReference type="Pfam" id="PF08263">
    <property type="entry name" value="LRRNT_2"/>
    <property type="match status" value="2"/>
</dbReference>
<proteinExistence type="inferred from homology"/>
<dbReference type="GO" id="GO:0005886">
    <property type="term" value="C:plasma membrane"/>
    <property type="evidence" value="ECO:0007669"/>
    <property type="project" value="UniProtKB-SubCell"/>
</dbReference>
<comment type="similarity">
    <text evidence="3">Belongs to the RLP family.</text>
</comment>
<evidence type="ECO:0000256" key="13">
    <source>
        <dbReference type="SAM" id="MobiDB-lite"/>
    </source>
</evidence>
<keyword evidence="9" id="KW-1133">Transmembrane helix</keyword>
<dbReference type="SUPFAM" id="SSF52058">
    <property type="entry name" value="L domain-like"/>
    <property type="match status" value="4"/>
</dbReference>
<evidence type="ECO:0000256" key="2">
    <source>
        <dbReference type="ARBA" id="ARBA00004236"/>
    </source>
</evidence>
<dbReference type="SMART" id="SM00369">
    <property type="entry name" value="LRR_TYP"/>
    <property type="match status" value="20"/>
</dbReference>
<gene>
    <name evidence="15" type="ORF">OLC1_LOCUS6366</name>
</gene>
<evidence type="ECO:0000256" key="12">
    <source>
        <dbReference type="ARBA" id="ARBA00023180"/>
    </source>
</evidence>
<dbReference type="Pfam" id="PF13855">
    <property type="entry name" value="LRR_8"/>
    <property type="match status" value="1"/>
</dbReference>
<evidence type="ECO:0000256" key="8">
    <source>
        <dbReference type="ARBA" id="ARBA00022737"/>
    </source>
</evidence>
<feature type="domain" description="Leucine-rich repeat-containing N-terminal plant-type" evidence="14">
    <location>
        <begin position="240"/>
        <end position="276"/>
    </location>
</feature>
<dbReference type="InterPro" id="IPR003591">
    <property type="entry name" value="Leu-rich_rpt_typical-subtyp"/>
</dbReference>
<evidence type="ECO:0000256" key="7">
    <source>
        <dbReference type="ARBA" id="ARBA00022729"/>
    </source>
</evidence>
<keyword evidence="10" id="KW-0472">Membrane</keyword>
<dbReference type="FunFam" id="3.80.10.10:FF:000129">
    <property type="entry name" value="Leucine-rich repeat receptor-like kinase"/>
    <property type="match status" value="1"/>
</dbReference>
<feature type="domain" description="Leucine-rich repeat-containing N-terminal plant-type" evidence="14">
    <location>
        <begin position="1363"/>
        <end position="1399"/>
    </location>
</feature>
<evidence type="ECO:0000313" key="15">
    <source>
        <dbReference type="EMBL" id="CAI9095374.1"/>
    </source>
</evidence>
<dbReference type="GO" id="GO:0051707">
    <property type="term" value="P:response to other organism"/>
    <property type="evidence" value="ECO:0007669"/>
    <property type="project" value="UniProtKB-ARBA"/>
</dbReference>
<dbReference type="Gene3D" id="3.80.10.10">
    <property type="entry name" value="Ribonuclease Inhibitor"/>
    <property type="match status" value="8"/>
</dbReference>
<organism evidence="15 16">
    <name type="scientific">Oldenlandia corymbosa var. corymbosa</name>
    <dbReference type="NCBI Taxonomy" id="529605"/>
    <lineage>
        <taxon>Eukaryota</taxon>
        <taxon>Viridiplantae</taxon>
        <taxon>Streptophyta</taxon>
        <taxon>Embryophyta</taxon>
        <taxon>Tracheophyta</taxon>
        <taxon>Spermatophyta</taxon>
        <taxon>Magnoliopsida</taxon>
        <taxon>eudicotyledons</taxon>
        <taxon>Gunneridae</taxon>
        <taxon>Pentapetalae</taxon>
        <taxon>asterids</taxon>
        <taxon>lamiids</taxon>
        <taxon>Gentianales</taxon>
        <taxon>Rubiaceae</taxon>
        <taxon>Rubioideae</taxon>
        <taxon>Spermacoceae</taxon>
        <taxon>Hedyotis-Oldenlandia complex</taxon>
        <taxon>Oldenlandia</taxon>
    </lineage>
</organism>
<dbReference type="GO" id="GO:0006952">
    <property type="term" value="P:defense response"/>
    <property type="evidence" value="ECO:0007669"/>
    <property type="project" value="UniProtKB-ARBA"/>
</dbReference>
<evidence type="ECO:0000256" key="3">
    <source>
        <dbReference type="ARBA" id="ARBA00009592"/>
    </source>
</evidence>
<evidence type="ECO:0000313" key="16">
    <source>
        <dbReference type="Proteomes" id="UP001161247"/>
    </source>
</evidence>
<evidence type="ECO:0000256" key="10">
    <source>
        <dbReference type="ARBA" id="ARBA00023136"/>
    </source>
</evidence>
<evidence type="ECO:0000256" key="5">
    <source>
        <dbReference type="ARBA" id="ARBA00022614"/>
    </source>
</evidence>
<evidence type="ECO:0000256" key="11">
    <source>
        <dbReference type="ARBA" id="ARBA00023170"/>
    </source>
</evidence>
<sequence>MDSSCCITKSCNVAKGETALALSVPKDNAGFLKGSTGFGKGEHGLNTMKVELEEQKQIIYAYRAIQSSEFSGMPHGTAIVGYLFTDDLGDLGVVIGADSRISTGGVPDHDQDFGKLRVISSKWPLVYGGSGYVTSNDDLIASLENKENCSDENKMDFTAKDAARHLGGADRRGLGARLRLNDSILCRSLEMPSKLAAAAASTCHRYEIMFSAKLALKPLLIILGLLCFGGTSHAASCNQLDRDSLLTFSNNITSHSSRLDWNVSADCCSWEGVSCDIRSGRVISLKLPLRGLVGSISRSTANLSHLRELNLTGNSLTANLIHLCELNLSDNLLAGSFPDGFFVPLNQLQVIDLSYNRLCWICPASELHFPCFNSISGPLPEDVYKLLKLQELSVPRNRLNGSLSYKIPSLSNLRILSLYVNEIDWRNPSRNRKTLPPGTPAPSFSNNSLTNVVAALRSLPHCRAIRTEILAKSFNNEQLPGDENDNWLDSQGFQNLQVLGLGGCQFGGGIPHWLAKLSTLKPAAMVSSTHPSSHPSSHPSLLCRTKIAAEAFHRLLYLIAAPGKASLVISVLGDLKALRAGFNSLSGPLPQDIYKLSALQELSIPGNKLNGSLSNEIVNLKNLTIFAPYGNELAGIIPPDIRQLSNLKILQLHVNKFRGGLPPSLANCTKLTVMTLRENLLSGDLSNFNFYEFTHLPIIDLSNNHFNWDLPTNLFDCDDDDSFLDSQGFQNLEFLVLSGCQFSGRIPSWLGKLPKLKALGLSYNDLTGPIPTFFTSLPDHFYLDLSQNHISGEFPLELTKMPRWANQLASDQVDQTFLELLEFVKPDNISTLQYFQLSIPALFLGSNNLSGSILPEIGRLRSIYLLNLSHNQFSGGIHNTMSYLINLEELDLSDNHLTGEIPTSIENFQFLSFFSVANNNLQGPIPPGGQFVTFSNDSFEGNPGLYSRDLQRPSAGQPANKKPSASHMATRKISKDKIIFELRVISLKLPSRGLVGSISLYIANLSHLLEINLTGNSLMGTLPDDLFASLNQLQVIDLSNNRLSGQLLSTDKIPATIKSLDFSSNDLDGTIPLEFLEQAINLVSFNISDNFLYGNNFFEGFIPGFICGISRSIRVLDFSYNHFTGTIPRELQNCTKLETLRAGFNELSGPLPEDIYKLSALRELSFPGNKLNGSLILGGNEIVNLKNLSILALYGNELAGIIPPDIRQLSNLEIQGTIRTLILAENFYKEPLPGDDDDSFLDSQGFQNLEFLDLSGCQFGGRIPSWLGSNNLNGSIPPEIGRLRSIYLLNLSHNWFSRGIPNTMFYLINLEELDISDNHLTGEISTSIENLQFLGFFSVANNNLQGPIPPGATCHAVSCNLIDRDSLLSFSNNTMTRSSSHLEWNVSVDCCVWEGVTCDIRTGRVTGLKLPSRGLVGSISLYISNLSHLLELNLTGNSLTGTLPDGLFVSLNQLQVIDLSNNRLSGQLPSTDMIPATLTSLDFSSNDFEGTIPIEFLERAMNLVSFNINNNFFYGSVPWFMCSVSSSIRVLDFSYNHFSGSIPQEVGNCTRLEILRAGFNSLSGPLPQDIYKLSTMQELSFPGNKLNGSLGNEIANLNNLTILALYGNELSGAIPPDIGKLSNLVHLFLHTNKLNGVLPISLTNCTKLTELILRNNLLTGDISNFNFSKLIQLCMIDLGNNLFIGNLPPTLFSCKSLIAVRLAVNQLTGDIPPNIQDLYSLSFLSISNNSLTNFAGTIRILSNCKALSTLLLGKNFYNELLPDVYNDSLIDSRGFQNLQVLGLGNCHFSGPIPGWLAKLQKLKALDLSYNYLTGSIPSFFGSLPDLFFLDLSQNRLSGKFPVELTTMPRLASNQATNQAYQPFLELPVFIKIDNSTNQVNQLSSLPPAIYLRSNNLSGNIPMEIGKLKFIHVLDLSDNYFSGSIPNTISSLVNLEKLDLSKNHLSGANQKLPKIIQLPEKSPSMKSSSDSTLVSVFVLGSLFPHWRYGNTRSKDHSWKPFWRDQQRCVSVLSTRD</sequence>
<dbReference type="FunFam" id="3.80.10.10:FF:000041">
    <property type="entry name" value="LRR receptor-like serine/threonine-protein kinase ERECTA"/>
    <property type="match status" value="1"/>
</dbReference>
<keyword evidence="4" id="KW-1003">Cell membrane</keyword>
<dbReference type="SMART" id="SM00365">
    <property type="entry name" value="LRR_SD22"/>
    <property type="match status" value="13"/>
</dbReference>
<keyword evidence="5" id="KW-0433">Leucine-rich repeat</keyword>
<evidence type="ECO:0000256" key="6">
    <source>
        <dbReference type="ARBA" id="ARBA00022692"/>
    </source>
</evidence>
<dbReference type="Proteomes" id="UP001161247">
    <property type="component" value="Chromosome 2"/>
</dbReference>
<dbReference type="InterPro" id="IPR001611">
    <property type="entry name" value="Leu-rich_rpt"/>
</dbReference>
<evidence type="ECO:0000259" key="14">
    <source>
        <dbReference type="Pfam" id="PF08263"/>
    </source>
</evidence>
<dbReference type="SUPFAM" id="SSF52047">
    <property type="entry name" value="RNI-like"/>
    <property type="match status" value="1"/>
</dbReference>
<keyword evidence="7" id="KW-0732">Signal</keyword>
<evidence type="ECO:0000256" key="9">
    <source>
        <dbReference type="ARBA" id="ARBA00022989"/>
    </source>
</evidence>
<dbReference type="FunFam" id="3.80.10.10:FF:000213">
    <property type="entry name" value="Tyrosine-sulfated glycopeptide receptor 1"/>
    <property type="match status" value="2"/>
</dbReference>
<accession>A0AAV1CI34</accession>
<keyword evidence="11" id="KW-0675">Receptor</keyword>
<protein>
    <submittedName>
        <fullName evidence="15">OLC1v1031313C1</fullName>
    </submittedName>
</protein>
<dbReference type="Pfam" id="PF00560">
    <property type="entry name" value="LRR_1"/>
    <property type="match status" value="10"/>
</dbReference>
<dbReference type="InterPro" id="IPR032675">
    <property type="entry name" value="LRR_dom_sf"/>
</dbReference>
<name>A0AAV1CI34_OLDCO</name>
<keyword evidence="16" id="KW-1185">Reference proteome</keyword>
<keyword evidence="12" id="KW-0325">Glycoprotein</keyword>
<dbReference type="PANTHER" id="PTHR48057:SF5">
    <property type="entry name" value="LEUCINE-RICH REPEAT (LRR) FAMILY PROTEIN-RELATED"/>
    <property type="match status" value="1"/>
</dbReference>
<dbReference type="PANTHER" id="PTHR48057">
    <property type="entry name" value="LEUCINE-RICH REPEAT SERINE/THREONINE-PROTEIN KINASE 1"/>
    <property type="match status" value="1"/>
</dbReference>
<dbReference type="EMBL" id="OX459119">
    <property type="protein sequence ID" value="CAI9095374.1"/>
    <property type="molecule type" value="Genomic_DNA"/>
</dbReference>
<reference evidence="15" key="1">
    <citation type="submission" date="2023-03" db="EMBL/GenBank/DDBJ databases">
        <authorList>
            <person name="Julca I."/>
        </authorList>
    </citation>
    <scope>NUCLEOTIDE SEQUENCE</scope>
</reference>
<dbReference type="InterPro" id="IPR013210">
    <property type="entry name" value="LRR_N_plant-typ"/>
</dbReference>
<feature type="region of interest" description="Disordered" evidence="13">
    <location>
        <begin position="945"/>
        <end position="970"/>
    </location>
</feature>
<dbReference type="InterPro" id="IPR052595">
    <property type="entry name" value="LRRC69/RLP"/>
</dbReference>
<evidence type="ECO:0000256" key="1">
    <source>
        <dbReference type="ARBA" id="ARBA00004167"/>
    </source>
</evidence>
<comment type="subcellular location">
    <subcellularLocation>
        <location evidence="2">Cell membrane</location>
    </subcellularLocation>
    <subcellularLocation>
        <location evidence="1">Membrane</location>
        <topology evidence="1">Single-pass membrane protein</topology>
    </subcellularLocation>
</comment>
<dbReference type="PROSITE" id="PS51450">
    <property type="entry name" value="LRR"/>
    <property type="match status" value="1"/>
</dbReference>